<dbReference type="SMART" id="SM00220">
    <property type="entry name" value="S_TKc"/>
    <property type="match status" value="1"/>
</dbReference>
<dbReference type="EC" id="2.7.11.23" evidence="3"/>
<dbReference type="InterPro" id="IPR050108">
    <property type="entry name" value="CDK"/>
</dbReference>
<evidence type="ECO:0000256" key="3">
    <source>
        <dbReference type="ARBA" id="ARBA00012409"/>
    </source>
</evidence>
<keyword evidence="12" id="KW-0539">Nucleus</keyword>
<reference evidence="20" key="1">
    <citation type="submission" date="2022-07" db="EMBL/GenBank/DDBJ databases">
        <title>Phylogenomic reconstructions and comparative analyses of Kickxellomycotina fungi.</title>
        <authorList>
            <person name="Reynolds N.K."/>
            <person name="Stajich J.E."/>
            <person name="Barry K."/>
            <person name="Grigoriev I.V."/>
            <person name="Crous P."/>
            <person name="Smith M.E."/>
        </authorList>
    </citation>
    <scope>NUCLEOTIDE SEQUENCE</scope>
    <source>
        <strain evidence="20">CBS 109367</strain>
    </source>
</reference>
<dbReference type="PANTHER" id="PTHR24056:SF495">
    <property type="entry name" value="CYCLIN-DEPENDENT KINASE 8-RELATED"/>
    <property type="match status" value="1"/>
</dbReference>
<feature type="domain" description="BRCT" evidence="19">
    <location>
        <begin position="711"/>
        <end position="762"/>
    </location>
</feature>
<dbReference type="SUPFAM" id="SSF57850">
    <property type="entry name" value="RING/U-box"/>
    <property type="match status" value="1"/>
</dbReference>
<dbReference type="InterPro" id="IPR013083">
    <property type="entry name" value="Znf_RING/FYVE/PHD"/>
</dbReference>
<keyword evidence="9" id="KW-0547">Nucleotide-binding</keyword>
<dbReference type="InterPro" id="IPR001357">
    <property type="entry name" value="BRCT_dom"/>
</dbReference>
<dbReference type="AlphaFoldDB" id="A0A9W8GF73"/>
<dbReference type="InterPro" id="IPR000719">
    <property type="entry name" value="Prot_kinase_dom"/>
</dbReference>
<feature type="region of interest" description="Disordered" evidence="17">
    <location>
        <begin position="359"/>
        <end position="378"/>
    </location>
</feature>
<feature type="region of interest" description="Disordered" evidence="17">
    <location>
        <begin position="576"/>
        <end position="646"/>
    </location>
</feature>
<dbReference type="Gene3D" id="3.30.40.10">
    <property type="entry name" value="Zinc/RING finger domain, C3HC4 (zinc finger)"/>
    <property type="match status" value="1"/>
</dbReference>
<evidence type="ECO:0000256" key="5">
    <source>
        <dbReference type="ARBA" id="ARBA00022491"/>
    </source>
</evidence>
<evidence type="ECO:0000256" key="17">
    <source>
        <dbReference type="SAM" id="MobiDB-lite"/>
    </source>
</evidence>
<dbReference type="FunFam" id="1.10.510.10:FF:000408">
    <property type="entry name" value="Serine/threonine-protein kinase SSN3"/>
    <property type="match status" value="1"/>
</dbReference>
<evidence type="ECO:0000313" key="21">
    <source>
        <dbReference type="Proteomes" id="UP001151516"/>
    </source>
</evidence>
<protein>
    <recommendedName>
        <fullName evidence="13">Cyclin-dependent kinase 8</fullName>
        <ecNumber evidence="4">2.7.11.22</ecNumber>
        <ecNumber evidence="3">2.7.11.23</ecNumber>
    </recommendedName>
</protein>
<evidence type="ECO:0000256" key="1">
    <source>
        <dbReference type="ARBA" id="ARBA00004123"/>
    </source>
</evidence>
<dbReference type="InterPro" id="IPR036420">
    <property type="entry name" value="BRCT_dom_sf"/>
</dbReference>
<evidence type="ECO:0000256" key="15">
    <source>
        <dbReference type="ARBA" id="ARBA00048367"/>
    </source>
</evidence>
<feature type="region of interest" description="Disordered" evidence="17">
    <location>
        <begin position="510"/>
        <end position="556"/>
    </location>
</feature>
<feature type="region of interest" description="Disordered" evidence="17">
    <location>
        <begin position="824"/>
        <end position="854"/>
    </location>
</feature>
<keyword evidence="6" id="KW-0723">Serine/threonine-protein kinase</keyword>
<dbReference type="Gene3D" id="3.40.50.10190">
    <property type="entry name" value="BRCT domain"/>
    <property type="match status" value="1"/>
</dbReference>
<proteinExistence type="inferred from homology"/>
<dbReference type="Pfam" id="PF00069">
    <property type="entry name" value="Pkinase"/>
    <property type="match status" value="1"/>
</dbReference>
<accession>A0A9W8GF73</accession>
<name>A0A9W8GF73_9FUNG</name>
<evidence type="ECO:0000259" key="18">
    <source>
        <dbReference type="PROSITE" id="PS50011"/>
    </source>
</evidence>
<dbReference type="GO" id="GO:0046872">
    <property type="term" value="F:metal ion binding"/>
    <property type="evidence" value="ECO:0007669"/>
    <property type="project" value="UniProtKB-KW"/>
</dbReference>
<comment type="catalytic activity">
    <reaction evidence="14">
        <text>L-threonyl-[protein] + ATP = O-phospho-L-threonyl-[protein] + ADP + H(+)</text>
        <dbReference type="Rhea" id="RHEA:46608"/>
        <dbReference type="Rhea" id="RHEA-COMP:11060"/>
        <dbReference type="Rhea" id="RHEA-COMP:11605"/>
        <dbReference type="ChEBI" id="CHEBI:15378"/>
        <dbReference type="ChEBI" id="CHEBI:30013"/>
        <dbReference type="ChEBI" id="CHEBI:30616"/>
        <dbReference type="ChEBI" id="CHEBI:61977"/>
        <dbReference type="ChEBI" id="CHEBI:456216"/>
        <dbReference type="EC" id="2.7.11.22"/>
    </reaction>
</comment>
<evidence type="ECO:0000256" key="2">
    <source>
        <dbReference type="ARBA" id="ARBA00006485"/>
    </source>
</evidence>
<comment type="subcellular location">
    <subcellularLocation>
        <location evidence="1">Nucleus</location>
    </subcellularLocation>
</comment>
<keyword evidence="11" id="KW-0067">ATP-binding</keyword>
<feature type="domain" description="Protein kinase" evidence="18">
    <location>
        <begin position="19"/>
        <end position="327"/>
    </location>
</feature>
<evidence type="ECO:0000256" key="12">
    <source>
        <dbReference type="ARBA" id="ARBA00023242"/>
    </source>
</evidence>
<evidence type="ECO:0000256" key="14">
    <source>
        <dbReference type="ARBA" id="ARBA00047811"/>
    </source>
</evidence>
<dbReference type="OrthoDB" id="6284126at2759"/>
<dbReference type="GO" id="GO:0008353">
    <property type="term" value="F:RNA polymerase II CTD heptapeptide repeat kinase activity"/>
    <property type="evidence" value="ECO:0007669"/>
    <property type="project" value="UniProtKB-EC"/>
</dbReference>
<dbReference type="GO" id="GO:0016592">
    <property type="term" value="C:mediator complex"/>
    <property type="evidence" value="ECO:0007669"/>
    <property type="project" value="TreeGrafter"/>
</dbReference>
<evidence type="ECO:0000256" key="6">
    <source>
        <dbReference type="ARBA" id="ARBA00022527"/>
    </source>
</evidence>
<evidence type="ECO:0000313" key="20">
    <source>
        <dbReference type="EMBL" id="KAJ2683676.1"/>
    </source>
</evidence>
<evidence type="ECO:0000256" key="13">
    <source>
        <dbReference type="ARBA" id="ARBA00041823"/>
    </source>
</evidence>
<dbReference type="SUPFAM" id="SSF56112">
    <property type="entry name" value="Protein kinase-like (PK-like)"/>
    <property type="match status" value="1"/>
</dbReference>
<dbReference type="GO" id="GO:0004693">
    <property type="term" value="F:cyclin-dependent protein serine/threonine kinase activity"/>
    <property type="evidence" value="ECO:0007669"/>
    <property type="project" value="UniProtKB-EC"/>
</dbReference>
<dbReference type="Gene3D" id="3.30.200.20">
    <property type="entry name" value="Phosphorylase Kinase, domain 1"/>
    <property type="match status" value="1"/>
</dbReference>
<evidence type="ECO:0000256" key="10">
    <source>
        <dbReference type="ARBA" id="ARBA00022777"/>
    </source>
</evidence>
<keyword evidence="10 20" id="KW-0418">Kinase</keyword>
<feature type="compositionally biased region" description="Basic and acidic residues" evidence="17">
    <location>
        <begin position="531"/>
        <end position="542"/>
    </location>
</feature>
<dbReference type="EC" id="2.7.11.22" evidence="4"/>
<comment type="similarity">
    <text evidence="2">Belongs to the protein kinase superfamily. CMGC Ser/Thr protein kinase family. CDC2/CDKX subfamily.</text>
</comment>
<evidence type="ECO:0000256" key="9">
    <source>
        <dbReference type="ARBA" id="ARBA00022741"/>
    </source>
</evidence>
<keyword evidence="8" id="KW-0479">Metal-binding</keyword>
<dbReference type="PROSITE" id="PS50011">
    <property type="entry name" value="PROTEIN_KINASE_DOM"/>
    <property type="match status" value="1"/>
</dbReference>
<dbReference type="Proteomes" id="UP001151516">
    <property type="component" value="Unassembled WGS sequence"/>
</dbReference>
<dbReference type="GO" id="GO:0005524">
    <property type="term" value="F:ATP binding"/>
    <property type="evidence" value="ECO:0007669"/>
    <property type="project" value="UniProtKB-KW"/>
</dbReference>
<keyword evidence="7 20" id="KW-0808">Transferase</keyword>
<dbReference type="EMBL" id="JANBTX010000268">
    <property type="protein sequence ID" value="KAJ2683676.1"/>
    <property type="molecule type" value="Genomic_DNA"/>
</dbReference>
<organism evidence="20 21">
    <name type="scientific">Coemansia spiralis</name>
    <dbReference type="NCBI Taxonomy" id="417178"/>
    <lineage>
        <taxon>Eukaryota</taxon>
        <taxon>Fungi</taxon>
        <taxon>Fungi incertae sedis</taxon>
        <taxon>Zoopagomycota</taxon>
        <taxon>Kickxellomycotina</taxon>
        <taxon>Kickxellomycetes</taxon>
        <taxon>Kickxellales</taxon>
        <taxon>Kickxellaceae</taxon>
        <taxon>Coemansia</taxon>
    </lineage>
</organism>
<dbReference type="PROSITE" id="PS50172">
    <property type="entry name" value="BRCT"/>
    <property type="match status" value="1"/>
</dbReference>
<feature type="compositionally biased region" description="Low complexity" evidence="17">
    <location>
        <begin position="631"/>
        <end position="646"/>
    </location>
</feature>
<gene>
    <name evidence="20" type="primary">SSN3</name>
    <name evidence="20" type="ORF">IWW39_005362</name>
</gene>
<evidence type="ECO:0000256" key="7">
    <source>
        <dbReference type="ARBA" id="ARBA00022679"/>
    </source>
</evidence>
<dbReference type="Gene3D" id="1.10.510.10">
    <property type="entry name" value="Transferase(Phosphotransferase) domain 1"/>
    <property type="match status" value="1"/>
</dbReference>
<evidence type="ECO:0000256" key="8">
    <source>
        <dbReference type="ARBA" id="ARBA00022723"/>
    </source>
</evidence>
<evidence type="ECO:0000256" key="11">
    <source>
        <dbReference type="ARBA" id="ARBA00022840"/>
    </source>
</evidence>
<dbReference type="InterPro" id="IPR011009">
    <property type="entry name" value="Kinase-like_dom_sf"/>
</dbReference>
<comment type="catalytic activity">
    <reaction evidence="16">
        <text>[DNA-directed RNA polymerase] + ATP = phospho-[DNA-directed RNA polymerase] + ADP + H(+)</text>
        <dbReference type="Rhea" id="RHEA:10216"/>
        <dbReference type="Rhea" id="RHEA-COMP:11321"/>
        <dbReference type="Rhea" id="RHEA-COMP:11322"/>
        <dbReference type="ChEBI" id="CHEBI:15378"/>
        <dbReference type="ChEBI" id="CHEBI:30616"/>
        <dbReference type="ChEBI" id="CHEBI:43176"/>
        <dbReference type="ChEBI" id="CHEBI:68546"/>
        <dbReference type="ChEBI" id="CHEBI:456216"/>
        <dbReference type="EC" id="2.7.11.23"/>
    </reaction>
</comment>
<dbReference type="PANTHER" id="PTHR24056">
    <property type="entry name" value="CELL DIVISION PROTEIN KINASE"/>
    <property type="match status" value="1"/>
</dbReference>
<evidence type="ECO:0000256" key="16">
    <source>
        <dbReference type="ARBA" id="ARBA00049280"/>
    </source>
</evidence>
<dbReference type="SUPFAM" id="SSF52113">
    <property type="entry name" value="BRCT domain"/>
    <property type="match status" value="1"/>
</dbReference>
<comment type="caution">
    <text evidence="20">The sequence shown here is derived from an EMBL/GenBank/DDBJ whole genome shotgun (WGS) entry which is preliminary data.</text>
</comment>
<keyword evidence="21" id="KW-1185">Reference proteome</keyword>
<comment type="catalytic activity">
    <reaction evidence="15">
        <text>L-seryl-[protein] + ATP = O-phospho-L-seryl-[protein] + ADP + H(+)</text>
        <dbReference type="Rhea" id="RHEA:17989"/>
        <dbReference type="Rhea" id="RHEA-COMP:9863"/>
        <dbReference type="Rhea" id="RHEA-COMP:11604"/>
        <dbReference type="ChEBI" id="CHEBI:15378"/>
        <dbReference type="ChEBI" id="CHEBI:29999"/>
        <dbReference type="ChEBI" id="CHEBI:30616"/>
        <dbReference type="ChEBI" id="CHEBI:83421"/>
        <dbReference type="ChEBI" id="CHEBI:456216"/>
        <dbReference type="EC" id="2.7.11.22"/>
    </reaction>
</comment>
<evidence type="ECO:0000259" key="19">
    <source>
        <dbReference type="PROSITE" id="PS50172"/>
    </source>
</evidence>
<keyword evidence="5" id="KW-0678">Repressor</keyword>
<sequence>MENYKRKREKQRVKIRAKYEIIGFISSGTYGRVYKARPREGPPIELAIKKFKPEREGEARPTTGISQSACREIGLCRELHHENIVDLCEVVMDDNAIHMVMDYAEFDLLSIMQHHIHHLRKPMSELVVKSILWQLLNGVAYLHANFILQRDLKPANIMITSSGIVKVGDMGLARVFRRPFQTLYNGDKVVVTVWYRAPELLLGSRHYTTAIDLWSVGCIFAEMLALRPIFKGEEVKMEKKQIPFQRGQVNKIIEVLGTPTKEMWPAIELMPDFIQMKQFRHYASALKTWFTNTGHKSETGFQLLSSMLDYDPERRITAADALEHPYFKEEPKPVKHPFLEQNISYPKRRLTLDELCDAKPPPQHTKTHPDSTMPGSTSPRTICPDQHVVCRICLDQLLQSSQPKCPSCHGDTLEPASTSISAISEQLLECYYTIKLCLQSQASSTWREALHRTTSALTDCTVDTIEYPSSLVAAGLDSLLSSADLQMDSTKGRVGGGDDVLAGLPLSALSDSDDTDLDLPEPSSFLMQSPKLDKNNAKDMPRSRSRSPSHVPETPEHIGELAVEPDTVAAEPLVPEALDRQSGAARKRKQPAAAKTSEVDSNLTLLDENTEDKAEPRAKRGRPRKSLAGHTESSAKAARSSAADVATTDDSAPHLCFLVTGLTEAQTTRLRRACKQAQSLGIASISIISSPAELLHNAAQGAQKGAPPMFTHVVTSPNKDDRTTRTFKYLVGLVSGAWVVKLEWLLESVKAKRMLAESEFAIIGDTAMPHITLSGPRPVGQLLAGYSVHVWSSGEKDKSAAHTHDELLDLIRVAGAEIKNECPTQVTEDESMGNDETNGSAGLRGRAHGDKSASSLPAKYRGLFEAPVHKSKTIILVDKLSGARTTSFLDKVMEQTGSAFACRSKSWLFDCVSANTIL</sequence>
<evidence type="ECO:0000256" key="4">
    <source>
        <dbReference type="ARBA" id="ARBA00012425"/>
    </source>
</evidence>